<evidence type="ECO:0000313" key="2">
    <source>
        <dbReference type="Proteomes" id="UP001324634"/>
    </source>
</evidence>
<sequence>MNRRDFLQFLGVSGVLATLPGCSTTSPFSSSSKLPGLAPSLEDKLLTAEGLNYKILIRYGDAINKTEKFGFNNDFIAFHPLKDDHGILWVNHEYVSPTFDARTKANIDREKTEVGGSLLEVKKVNGQWSVVNNSPYNRRLDANTKIPFAAGAKVKGATVATGTMGNCAGGKTPWGTFLTCEENYDMFWGERYRDGKTTESWLGWEKFYPMPPEHYGWVVEIEPLTGKAKKHTSMGRFAHECAAVTKAKNGKIVAYTGDDHADEHFYKFISDSDNSLDKGKLYVASLEKGQWLSLDIDDQPILKKTFKNQTEVLIYARDAAKLVGATPLDRPEDIEFDPLTGDVLVALTNNKKRNNFYGSVLKIMEDNNDPGSLTFKHDIFLGGGSKHGFACPDNMVFDPKGNLWFTTDMSGDVIDKGPYKGYGNNGLFVFLRSGPHQGKVIRVASAPIDAEFTGPCFSPDYKTLFLSVQHPGEYSESAQKLTSHWPDGGMPKPAVVMLEGELLDKIVNGNL</sequence>
<gene>
    <name evidence="1" type="ORF">SOO65_03415</name>
</gene>
<organism evidence="1 2">
    <name type="scientific">Peredibacter starrii</name>
    <dbReference type="NCBI Taxonomy" id="28202"/>
    <lineage>
        <taxon>Bacteria</taxon>
        <taxon>Pseudomonadati</taxon>
        <taxon>Bdellovibrionota</taxon>
        <taxon>Bacteriovoracia</taxon>
        <taxon>Bacteriovoracales</taxon>
        <taxon>Bacteriovoracaceae</taxon>
        <taxon>Peredibacter</taxon>
    </lineage>
</organism>
<dbReference type="Pfam" id="PF05787">
    <property type="entry name" value="PhoX"/>
    <property type="match status" value="1"/>
</dbReference>
<dbReference type="InterPro" id="IPR011042">
    <property type="entry name" value="6-blade_b-propeller_TolB-like"/>
</dbReference>
<accession>A0AAX4HQZ9</accession>
<dbReference type="RefSeq" id="WP_321396946.1">
    <property type="nucleotide sequence ID" value="NZ_CP139487.1"/>
</dbReference>
<dbReference type="Proteomes" id="UP001324634">
    <property type="component" value="Chromosome"/>
</dbReference>
<dbReference type="PANTHER" id="PTHR35399">
    <property type="entry name" value="SLR8030 PROTEIN"/>
    <property type="match status" value="1"/>
</dbReference>
<proteinExistence type="predicted"/>
<name>A0AAX4HQZ9_9BACT</name>
<dbReference type="EMBL" id="CP139487">
    <property type="protein sequence ID" value="WPU65788.1"/>
    <property type="molecule type" value="Genomic_DNA"/>
</dbReference>
<dbReference type="Gene3D" id="2.120.10.30">
    <property type="entry name" value="TolB, C-terminal domain"/>
    <property type="match status" value="1"/>
</dbReference>
<evidence type="ECO:0000313" key="1">
    <source>
        <dbReference type="EMBL" id="WPU65788.1"/>
    </source>
</evidence>
<reference evidence="1 2" key="1">
    <citation type="submission" date="2023-11" db="EMBL/GenBank/DDBJ databases">
        <title>Peredibacter starrii A3.12.</title>
        <authorList>
            <person name="Mitchell R.J."/>
        </authorList>
    </citation>
    <scope>NUCLEOTIDE SEQUENCE [LARGE SCALE GENOMIC DNA]</scope>
    <source>
        <strain evidence="1 2">A3.12</strain>
    </source>
</reference>
<dbReference type="SUPFAM" id="SSF63829">
    <property type="entry name" value="Calcium-dependent phosphotriesterase"/>
    <property type="match status" value="1"/>
</dbReference>
<dbReference type="AlphaFoldDB" id="A0AAX4HQZ9"/>
<protein>
    <submittedName>
        <fullName evidence="1">DUF839 domain-containing protein</fullName>
    </submittedName>
</protein>
<dbReference type="InterPro" id="IPR008557">
    <property type="entry name" value="PhoX"/>
</dbReference>
<keyword evidence="2" id="KW-1185">Reference proteome</keyword>
<dbReference type="PANTHER" id="PTHR35399:SF2">
    <property type="entry name" value="DUF839 DOMAIN-CONTAINING PROTEIN"/>
    <property type="match status" value="1"/>
</dbReference>
<dbReference type="KEGG" id="psti:SOO65_03415"/>